<keyword evidence="3" id="KW-0964">Secreted</keyword>
<evidence type="ECO:0000256" key="10">
    <source>
        <dbReference type="SAM" id="SignalP"/>
    </source>
</evidence>
<keyword evidence="5" id="KW-0130">Cell adhesion</keyword>
<dbReference type="Proteomes" id="UP000094094">
    <property type="component" value="Chromosome"/>
</dbReference>
<keyword evidence="9" id="KW-1133">Transmembrane helix</keyword>
<dbReference type="EMBL" id="CP017157">
    <property type="protein sequence ID" value="AOP50527.1"/>
    <property type="molecule type" value="Genomic_DNA"/>
</dbReference>
<evidence type="ECO:0000259" key="11">
    <source>
        <dbReference type="PROSITE" id="PS51884"/>
    </source>
</evidence>
<dbReference type="RefSeq" id="WP_069572711.1">
    <property type="nucleotide sequence ID" value="NZ_CP017157.1"/>
</dbReference>
<feature type="domain" description="Chaplin" evidence="11">
    <location>
        <begin position="38"/>
        <end position="78"/>
    </location>
</feature>
<dbReference type="InterPro" id="IPR005528">
    <property type="entry name" value="ChpA-H"/>
</dbReference>
<evidence type="ECO:0000313" key="13">
    <source>
        <dbReference type="Proteomes" id="UP000094094"/>
    </source>
</evidence>
<feature type="compositionally biased region" description="Basic and acidic residues" evidence="8">
    <location>
        <begin position="141"/>
        <end position="151"/>
    </location>
</feature>
<feature type="chain" id="PRO_5038684045" description="Chaplin domain-containing protein" evidence="10">
    <location>
        <begin position="20"/>
        <end position="204"/>
    </location>
</feature>
<protein>
    <recommendedName>
        <fullName evidence="11">Chaplin domain-containing protein</fullName>
    </recommendedName>
</protein>
<gene>
    <name evidence="12" type="ORF">SL103_33515</name>
</gene>
<reference evidence="12 13" key="1">
    <citation type="submission" date="2016-09" db="EMBL/GenBank/DDBJ databases">
        <title>Complete genome sequencing of Streptomyces lydicus 103 and metabolic pathways analysis of antibiotic biosynthesis.</title>
        <authorList>
            <person name="Jia N."/>
            <person name="Ding M.-Z."/>
            <person name="Gao F."/>
            <person name="Yuan Y.-J."/>
        </authorList>
    </citation>
    <scope>NUCLEOTIDE SEQUENCE [LARGE SCALE GENOMIC DNA]</scope>
    <source>
        <strain evidence="12 13">103</strain>
    </source>
</reference>
<keyword evidence="2" id="KW-0134">Cell wall</keyword>
<keyword evidence="13" id="KW-1185">Reference proteome</keyword>
<name>A0A1D7VUU8_9ACTN</name>
<feature type="transmembrane region" description="Helical" evidence="9">
    <location>
        <begin position="178"/>
        <end position="196"/>
    </location>
</feature>
<organism evidence="12 13">
    <name type="scientific">Streptomyces lydicus</name>
    <dbReference type="NCBI Taxonomy" id="47763"/>
    <lineage>
        <taxon>Bacteria</taxon>
        <taxon>Bacillati</taxon>
        <taxon>Actinomycetota</taxon>
        <taxon>Actinomycetes</taxon>
        <taxon>Kitasatosporales</taxon>
        <taxon>Streptomycetaceae</taxon>
        <taxon>Streptomyces</taxon>
    </lineage>
</organism>
<feature type="signal peptide" evidence="10">
    <location>
        <begin position="1"/>
        <end position="19"/>
    </location>
</feature>
<evidence type="ECO:0000313" key="12">
    <source>
        <dbReference type="EMBL" id="AOP50527.1"/>
    </source>
</evidence>
<proteinExistence type="predicted"/>
<keyword evidence="9" id="KW-0812">Transmembrane</keyword>
<keyword evidence="6 7" id="KW-0034">Amyloid</keyword>
<dbReference type="AlphaFoldDB" id="A0A1D7VUU8"/>
<evidence type="ECO:0000256" key="7">
    <source>
        <dbReference type="PROSITE-ProRule" id="PRU01232"/>
    </source>
</evidence>
<feature type="region of interest" description="Disordered" evidence="8">
    <location>
        <begin position="79"/>
        <end position="159"/>
    </location>
</feature>
<evidence type="ECO:0000256" key="4">
    <source>
        <dbReference type="ARBA" id="ARBA00022729"/>
    </source>
</evidence>
<keyword evidence="9" id="KW-0472">Membrane</keyword>
<dbReference type="KEGG" id="slc:SL103_33515"/>
<evidence type="ECO:0000256" key="9">
    <source>
        <dbReference type="SAM" id="Phobius"/>
    </source>
</evidence>
<evidence type="ECO:0000256" key="3">
    <source>
        <dbReference type="ARBA" id="ARBA00022525"/>
    </source>
</evidence>
<evidence type="ECO:0000256" key="5">
    <source>
        <dbReference type="ARBA" id="ARBA00022889"/>
    </source>
</evidence>
<keyword evidence="4 10" id="KW-0732">Signal</keyword>
<dbReference type="Pfam" id="PF03777">
    <property type="entry name" value="ChpA-C"/>
    <property type="match status" value="1"/>
</dbReference>
<dbReference type="PROSITE" id="PS51884">
    <property type="entry name" value="CHAPLIN"/>
    <property type="match status" value="1"/>
</dbReference>
<evidence type="ECO:0000256" key="8">
    <source>
        <dbReference type="SAM" id="MobiDB-lite"/>
    </source>
</evidence>
<evidence type="ECO:0000256" key="1">
    <source>
        <dbReference type="ARBA" id="ARBA00004191"/>
    </source>
</evidence>
<sequence length="204" mass="19936">MRQSLKTCVLLAAASGALGAGGGVAYADAGAAGATTNSPGVLSGNSIQVSVDTPVNACGNSVDGAAALNPAMGASCGTGGAPWPAAQRPPLAPPPPAPHRSAPEPVRHQVPQPAHRPVPLPEPRTAGHRAAPPVELAPHSGHRDAPHRAAAEPRVGAVERAGTSAGSALLASTGAAELGMLAGAGGGLLLGGALLLRRARTRRR</sequence>
<evidence type="ECO:0000256" key="6">
    <source>
        <dbReference type="ARBA" id="ARBA00023087"/>
    </source>
</evidence>
<comment type="subcellular location">
    <subcellularLocation>
        <location evidence="1">Secreted</location>
        <location evidence="1">Cell wall</location>
    </subcellularLocation>
</comment>
<accession>A0A1D7VUU8</accession>
<dbReference type="GO" id="GO:0007155">
    <property type="term" value="P:cell adhesion"/>
    <property type="evidence" value="ECO:0007669"/>
    <property type="project" value="UniProtKB-KW"/>
</dbReference>
<dbReference type="OrthoDB" id="3544424at2"/>
<evidence type="ECO:0000256" key="2">
    <source>
        <dbReference type="ARBA" id="ARBA00022512"/>
    </source>
</evidence>